<gene>
    <name evidence="3" type="ORF">JXQ802_LOCUS49694</name>
    <name evidence="2" type="ORF">PYM288_LOCUS33575</name>
</gene>
<keyword evidence="4" id="KW-1185">Reference proteome</keyword>
<dbReference type="Gene3D" id="1.50.10.100">
    <property type="entry name" value="Chondroitin AC/alginate lyase"/>
    <property type="match status" value="1"/>
</dbReference>
<keyword evidence="1" id="KW-0812">Transmembrane</keyword>
<evidence type="ECO:0000313" key="3">
    <source>
        <dbReference type="EMBL" id="CAF1613567.1"/>
    </source>
</evidence>
<feature type="non-terminal residue" evidence="3">
    <location>
        <position position="1"/>
    </location>
</feature>
<keyword evidence="1" id="KW-1133">Transmembrane helix</keyword>
<dbReference type="Proteomes" id="UP000663854">
    <property type="component" value="Unassembled WGS sequence"/>
</dbReference>
<evidence type="ECO:0000313" key="4">
    <source>
        <dbReference type="Proteomes" id="UP000663870"/>
    </source>
</evidence>
<protein>
    <submittedName>
        <fullName evidence="3">Uncharacterized protein</fullName>
    </submittedName>
</protein>
<accession>A0A816BUC1</accession>
<comment type="caution">
    <text evidence="3">The sequence shown here is derived from an EMBL/GenBank/DDBJ whole genome shotgun (WGS) entry which is preliminary data.</text>
</comment>
<dbReference type="InterPro" id="IPR008929">
    <property type="entry name" value="Chondroitin_lyas"/>
</dbReference>
<dbReference type="EMBL" id="CAJNOL010006072">
    <property type="protein sequence ID" value="CAF1613567.1"/>
    <property type="molecule type" value="Genomic_DNA"/>
</dbReference>
<evidence type="ECO:0000256" key="1">
    <source>
        <dbReference type="SAM" id="Phobius"/>
    </source>
</evidence>
<keyword evidence="1" id="KW-0472">Membrane</keyword>
<proteinExistence type="predicted"/>
<organism evidence="3 4">
    <name type="scientific">Rotaria sordida</name>
    <dbReference type="NCBI Taxonomy" id="392033"/>
    <lineage>
        <taxon>Eukaryota</taxon>
        <taxon>Metazoa</taxon>
        <taxon>Spiralia</taxon>
        <taxon>Gnathifera</taxon>
        <taxon>Rotifera</taxon>
        <taxon>Eurotatoria</taxon>
        <taxon>Bdelloidea</taxon>
        <taxon>Philodinida</taxon>
        <taxon>Philodinidae</taxon>
        <taxon>Rotaria</taxon>
    </lineage>
</organism>
<sequence>MTFWYNTWIVYGSGSVRLEFYNSSNYRIGNEYMKSLSSNLTWTYVHIKRPVHNYAAFAKIIIRMHNSMGKVLMANISIEQVDFWQNTTFFVSPRRDGTIFIQWNFESNGIDIATYDIYRDDHSRNPNDKASNWIGIVKSGELIQHLTLYGEEGYPDDQAERRILFLLNELKLHLDHSYGPSGYMQEGLSYLAYTLPILGPAVYLTKYMGICTFDEAWSRPDWHNLALHIISLRKRRNSLQFGVSDSTYSYNGFMPFIFNSTNDINIKAALKWLYDRTMGMNSSSPAYDGKDKSAALLYYPYEIAVQHPSIAFPRSTSMISDNIDGFYAFRNRYQDQNDVLIALMNRNRRHGGWNANETFALSIISHDTTWARMPGKEFKKYNLTRKFSTPLIDGWPREPPKRKKLGYTKVIRSFNDQGGGYVSIDSSVNLNITLAQRDILVDMITRGNIDTIIAIHDQFINTLSHFWHWQLSPDPSETNITLGNENNLSTFIIRGRNESWLKGWLYNYQNATYNNTEEVLRVIKYGSSATFKIAMALGMGIEPVANRTATGIIIDDACIDFDALFLGLQCLTTTVITSTAVPDIKTPLIVIISVASALIGLVVLIIIVILIRKRINRNNRVSSMLKMKTNNVDKLSSLSIQTLSKNNIVNQSNLT</sequence>
<reference evidence="3" key="1">
    <citation type="submission" date="2021-02" db="EMBL/GenBank/DDBJ databases">
        <authorList>
            <person name="Nowell W R."/>
        </authorList>
    </citation>
    <scope>NUCLEOTIDE SEQUENCE</scope>
</reference>
<feature type="transmembrane region" description="Helical" evidence="1">
    <location>
        <begin position="588"/>
        <end position="611"/>
    </location>
</feature>
<dbReference type="AlphaFoldDB" id="A0A816BUC1"/>
<name>A0A816BUC1_9BILA</name>
<dbReference type="EMBL" id="CAJNOH010004627">
    <property type="protein sequence ID" value="CAF1375354.1"/>
    <property type="molecule type" value="Genomic_DNA"/>
</dbReference>
<dbReference type="Proteomes" id="UP000663870">
    <property type="component" value="Unassembled WGS sequence"/>
</dbReference>
<evidence type="ECO:0000313" key="2">
    <source>
        <dbReference type="EMBL" id="CAF1375354.1"/>
    </source>
</evidence>